<proteinExistence type="predicted"/>
<feature type="domain" description="DUF4350" evidence="2">
    <location>
        <begin position="60"/>
        <end position="231"/>
    </location>
</feature>
<accession>A0ABP3VGV3</accession>
<keyword evidence="4" id="KW-1185">Reference proteome</keyword>
<dbReference type="EMBL" id="BAAAGG010000005">
    <property type="protein sequence ID" value="GAA0758851.1"/>
    <property type="molecule type" value="Genomic_DNA"/>
</dbReference>
<name>A0ABP3VGV3_9FLAO</name>
<sequence>MDKKMKGLLLGLVGLIIFVIVLDATAEKAVDWTPNYLHTENKALATEVFYKSLNHIASEVKHFQKSPFEVFQDSLQKTGTYFFLNNYVNLTKQENEALLEWAVSGNTVFIASEGIPKLLLDTLGLNVSFHVSNTEIEYQPSFNLKDKSLQLSDFKTSRKTFEYLYFSEIDSAKTKSLGIVKTRKAKAENSNHVNYIEVEWGDGKFLFHLAPQIYTNYFMVDDDNSDYTARTLGYLNLNQPIYWDNYYKSGKEGISSPLYYLLSNPYLKSTYYLIIITSLLFVIFGGKRKQRPIPIIKPVENRSYEFAQTIAGMYLDKKDHKAIAQKQITSFLEQIRSHYNLSTNDINDAFLKDLASKTGKTYEDLKTLFQYIERINTSEVVNEDELKTLDKKITTFNS</sequence>
<dbReference type="InterPro" id="IPR025646">
    <property type="entry name" value="DUF4350"/>
</dbReference>
<evidence type="ECO:0000313" key="3">
    <source>
        <dbReference type="EMBL" id="GAA0758851.1"/>
    </source>
</evidence>
<protein>
    <recommendedName>
        <fullName evidence="2">DUF4350 domain-containing protein</fullName>
    </recommendedName>
</protein>
<feature type="transmembrane region" description="Helical" evidence="1">
    <location>
        <begin position="269"/>
        <end position="286"/>
    </location>
</feature>
<reference evidence="4" key="1">
    <citation type="journal article" date="2019" name="Int. J. Syst. Evol. Microbiol.">
        <title>The Global Catalogue of Microorganisms (GCM) 10K type strain sequencing project: providing services to taxonomists for standard genome sequencing and annotation.</title>
        <authorList>
            <consortium name="The Broad Institute Genomics Platform"/>
            <consortium name="The Broad Institute Genome Sequencing Center for Infectious Disease"/>
            <person name="Wu L."/>
            <person name="Ma J."/>
        </authorList>
    </citation>
    <scope>NUCLEOTIDE SEQUENCE [LARGE SCALE GENOMIC DNA]</scope>
    <source>
        <strain evidence="4">JCM 16231</strain>
    </source>
</reference>
<evidence type="ECO:0000256" key="1">
    <source>
        <dbReference type="SAM" id="Phobius"/>
    </source>
</evidence>
<comment type="caution">
    <text evidence="3">The sequence shown here is derived from an EMBL/GenBank/DDBJ whole genome shotgun (WGS) entry which is preliminary data.</text>
</comment>
<keyword evidence="1" id="KW-0472">Membrane</keyword>
<evidence type="ECO:0000313" key="4">
    <source>
        <dbReference type="Proteomes" id="UP001500185"/>
    </source>
</evidence>
<organism evidence="3 4">
    <name type="scientific">Psychroflexus lacisalsi</name>
    <dbReference type="NCBI Taxonomy" id="503928"/>
    <lineage>
        <taxon>Bacteria</taxon>
        <taxon>Pseudomonadati</taxon>
        <taxon>Bacteroidota</taxon>
        <taxon>Flavobacteriia</taxon>
        <taxon>Flavobacteriales</taxon>
        <taxon>Flavobacteriaceae</taxon>
        <taxon>Psychroflexus</taxon>
    </lineage>
</organism>
<dbReference type="Pfam" id="PF14258">
    <property type="entry name" value="DUF4350"/>
    <property type="match status" value="1"/>
</dbReference>
<gene>
    <name evidence="3" type="ORF">GCM10009433_16470</name>
</gene>
<keyword evidence="1" id="KW-1133">Transmembrane helix</keyword>
<evidence type="ECO:0000259" key="2">
    <source>
        <dbReference type="Pfam" id="PF14258"/>
    </source>
</evidence>
<keyword evidence="1" id="KW-0812">Transmembrane</keyword>
<dbReference type="RefSeq" id="WP_224454169.1">
    <property type="nucleotide sequence ID" value="NZ_BAAAGG010000005.1"/>
</dbReference>
<dbReference type="Proteomes" id="UP001500185">
    <property type="component" value="Unassembled WGS sequence"/>
</dbReference>